<feature type="compositionally biased region" description="Low complexity" evidence="2">
    <location>
        <begin position="305"/>
        <end position="316"/>
    </location>
</feature>
<keyword evidence="1" id="KW-0067">ATP-binding</keyword>
<dbReference type="CDD" id="cd18809">
    <property type="entry name" value="SF1_C_RecD"/>
    <property type="match status" value="1"/>
</dbReference>
<dbReference type="PANTHER" id="PTHR47642:SF5">
    <property type="entry name" value="ATP-DEPENDENT DNA HELICASE"/>
    <property type="match status" value="1"/>
</dbReference>
<feature type="compositionally biased region" description="Basic and acidic residues" evidence="2">
    <location>
        <begin position="337"/>
        <end position="400"/>
    </location>
</feature>
<dbReference type="GO" id="GO:0005524">
    <property type="term" value="F:ATP binding"/>
    <property type="evidence" value="ECO:0007669"/>
    <property type="project" value="UniProtKB-KW"/>
</dbReference>
<dbReference type="SUPFAM" id="SSF52540">
    <property type="entry name" value="P-loop containing nucleoside triphosphate hydrolases"/>
    <property type="match status" value="2"/>
</dbReference>
<keyword evidence="1" id="KW-0378">Hydrolase</keyword>
<sequence>MNKQCIFCTVLCANDCCSQCNQMSRGLKFERLLQRLERCSESIMYHDEINSVVQQIKQMDLMTRPFQFYPTYVFDETKHVVDEIASEYLKKATDDMHHLLPVSVPGDGNCLYHSVVLLMNNPLVTTTELRVRTIVELITNENHYQNIYSQYLGPTDIAIKDICKNYMYSELYTIAALCNVLKCNIRSVYPKIDFQHYMAMWDNVFRPIPPVVGNCNIAILWSNALNEKDSREARNGTWRPNHLVPLLSPLIINEHDNANQSSSIIVTPEKKTVKNCVVTQIRVPEFQSSPSRRLRSEENNGNDTIQSQSDISSSIQKEQNGKEERRQLQLRKKRERSRISRMNETEEQRQCRLQKDRERSRSNRSKEAEGKHQNRLQKDRERSRSNRKSESGEQRQSRLKKDWKRVQSSRRNETEEQCRIRLEQQKNRSQLNRTNRRLEKQKHGNDGTEQIAAHSLWPEPIPRELKDTRLQQFLEQMSMSKLAEATCAVCNIRTSAKDAKKIPVSKIPNIDLLKVSEEFKKLTKSSTQNISVLTADDNHQQATSHIKNHSNFDSSSFYYDNDVFLYKNGLFKTNRVQMCVLCHKCHTSLSKEHIPKFSPANNMWLGDIPAELQGLTIPEEKLISLYRHNSCIIKLQSPFHSATTAQAALKGNCITFLQNVPNIVNSLPLKLADLCETLKVIFIGARPPDRLHLRRVLTVRKKKITQALQWLKKNNALYQNVHINLENIAQLPEDDVPECIMSTLEQKIGDEESQSERTGYVPDPLLTPQENTTSNVIPISNSGVLDVNGSSVSSDEINNYLLHKIKHTGNDNEIGADNVYLIPHSSKPANEYFNPRLLTGLYPTLFCYGRGAPEDQSRPVEIKFREHIRYLLSYNDRRFETNHSFLFVVFNLLQRRDACLHAQLIATRPYFQTSANEIQSIKSKDIEIALDNNSKRTYTTESNSAALNKLLQHIKTVGGRVMGSAYSRTALRTRIHALIFNQGLPSIFLTINPADIHSPVALYFAGVPLNLDKIQHEQLMDTYRRAEIIASHPVATAKYFHTLITNILDTMIMGGVIGPIKAYFGTVENQGRGSLHLHLLIWLDHDLKPADMKEKIQDATFRNKLIAYLEDIIKEDLDEFKDIQAIESSNGSEPLNTPNKLSQSNIYTSLRTIDLTGLTENANESANLSRPFSLSIPYKSPSIPFGSPSIPYRSPISSPLAHTPTQDRPTFDVDAPSNRLKLLPACLPTPNPSSPNFLPRFRADVVQLVESDNTHRHTATCYKYYNASRGDKKDCRLNMPRKQVAVSTIDPETGHISMRRSDPWINNFNEYIISACRSNMDIKFIWTGSDAKALVYYITDYVTKMSLSFHDTFSLVQKSITSLQNPNNQINCDNAIEKSRKLVLRCYNALASQQELSGVQVASYLMNWDDHYTTHKFQGLYLIQTERYLQAELNEMREKQNLRLTSHDEIDDEDMYDKDETNNDENNEENFQIQSTEDKNNFILVNTRIDYQHRPDNIFNTCLYDFVSTFYKKKISEIDLKYLSKSSTTEKRQDNKKGRPANERFSLQKEHPQATTHILMKYSEVHVPVLYGPQIPRKDRDETRERYSRAVLTLFVPWRNVADLCDVDQTWEEALESRQELISVRSWKIIENIQLLHECKKDRDEHLLQIIAKAQVDNDSVDPVLLPSNQDDHNEYEIDDIDDLIQLIGNVDEFTTAAINATKKSTENVYIRETVEAVEKVGRFNHRNQQDQHISNTRLGRQIVPFVSATTNLIKLNSKWQDQLKIEKERIRRSLISGKDNSDDGILDFNDATDAVVTVVNPYQNQNSFEKYLAIPPVLVVKNNFSTQSRIVDEFTLNKEQRAAFLIITRHLDGDSRCRTGDNNGQLIMCVPGCGGTGKSQLIRALTKYFLLTKRMHMMRKLAPTGIAAAEIDGMTIHSFLGEQRNSGKPRTIKPGDSKLEKEWRPVEYLLIDEMSMVGLTLLGKLNRIICSAKHVDPQVPFGGVNVIFFGDYLQYRPVYDSPLHTDFSLPSKKKPGKIPSEKEVQQRVARSLILQINCVVKLTQQMRTEDLRYLQLLDRLRHGQCTYDDYELLQTRVVGQPSIESLHDSPWNKASILVFRNEVRTQINNKAAVHNATQMGHPPMVCVAQDTCKGKPIEDPILLKKLLELSDSKTEHLPGLLPFVPGMPVILTQNIATELGLINGINGIFRQLVYHEESISTETLSEIFPNNTKYIRRPIYALIEMTKSKIECKLQDLGPKLIPIPLVEQTFRVDIADILPKDKKPKSNQKAVLSIKRSALPLVPAYCMTTHKSQGQTLNKVVVDLKLPNETDDIAAIYVPLSRVKRLVDLAILRPFDYKVLLMKPNKSQIAEIERLDQLYTNTQSRFSEWFE</sequence>
<feature type="region of interest" description="Disordered" evidence="2">
    <location>
        <begin position="287"/>
        <end position="450"/>
    </location>
</feature>
<dbReference type="InterPro" id="IPR046700">
    <property type="entry name" value="DUF6570"/>
</dbReference>
<dbReference type="PROSITE" id="PS50802">
    <property type="entry name" value="OTU"/>
    <property type="match status" value="1"/>
</dbReference>
<evidence type="ECO:0000259" key="3">
    <source>
        <dbReference type="PROSITE" id="PS50802"/>
    </source>
</evidence>
<evidence type="ECO:0000313" key="5">
    <source>
        <dbReference type="Proteomes" id="UP000663828"/>
    </source>
</evidence>
<dbReference type="GO" id="GO:0043139">
    <property type="term" value="F:5'-3' DNA helicase activity"/>
    <property type="evidence" value="ECO:0007669"/>
    <property type="project" value="UniProtKB-EC"/>
</dbReference>
<accession>A0A814C6B1</accession>
<dbReference type="GO" id="GO:0000723">
    <property type="term" value="P:telomere maintenance"/>
    <property type="evidence" value="ECO:0007669"/>
    <property type="project" value="InterPro"/>
</dbReference>
<keyword evidence="1" id="KW-0234">DNA repair</keyword>
<dbReference type="InterPro" id="IPR047273">
    <property type="entry name" value="VRTN_OTU_dom"/>
</dbReference>
<organism evidence="4 5">
    <name type="scientific">Adineta ricciae</name>
    <name type="common">Rotifer</name>
    <dbReference type="NCBI Taxonomy" id="249248"/>
    <lineage>
        <taxon>Eukaryota</taxon>
        <taxon>Metazoa</taxon>
        <taxon>Spiralia</taxon>
        <taxon>Gnathifera</taxon>
        <taxon>Rotifera</taxon>
        <taxon>Eurotatoria</taxon>
        <taxon>Bdelloidea</taxon>
        <taxon>Adinetida</taxon>
        <taxon>Adinetidae</taxon>
        <taxon>Adineta</taxon>
    </lineage>
</organism>
<dbReference type="InterPro" id="IPR025476">
    <property type="entry name" value="Helitron_helicase-like"/>
</dbReference>
<dbReference type="CDD" id="cd22791">
    <property type="entry name" value="OTU_VRTN"/>
    <property type="match status" value="1"/>
</dbReference>
<comment type="caution">
    <text evidence="4">The sequence shown here is derived from an EMBL/GenBank/DDBJ whole genome shotgun (WGS) entry which is preliminary data.</text>
</comment>
<dbReference type="Proteomes" id="UP000663828">
    <property type="component" value="Unassembled WGS sequence"/>
</dbReference>
<comment type="catalytic activity">
    <reaction evidence="1">
        <text>ATP + H2O = ADP + phosphate + H(+)</text>
        <dbReference type="Rhea" id="RHEA:13065"/>
        <dbReference type="ChEBI" id="CHEBI:15377"/>
        <dbReference type="ChEBI" id="CHEBI:15378"/>
        <dbReference type="ChEBI" id="CHEBI:30616"/>
        <dbReference type="ChEBI" id="CHEBI:43474"/>
        <dbReference type="ChEBI" id="CHEBI:456216"/>
        <dbReference type="EC" id="5.6.2.3"/>
    </reaction>
</comment>
<feature type="compositionally biased region" description="Basic and acidic residues" evidence="2">
    <location>
        <begin position="410"/>
        <end position="426"/>
    </location>
</feature>
<comment type="cofactor">
    <cofactor evidence="1">
        <name>Mg(2+)</name>
        <dbReference type="ChEBI" id="CHEBI:18420"/>
    </cofactor>
</comment>
<dbReference type="InterPro" id="IPR010285">
    <property type="entry name" value="DNA_helicase_pif1-like_DEAD"/>
</dbReference>
<dbReference type="Pfam" id="PF02338">
    <property type="entry name" value="OTU"/>
    <property type="match status" value="1"/>
</dbReference>
<proteinExistence type="inferred from homology"/>
<dbReference type="EC" id="5.6.2.3" evidence="1"/>
<feature type="region of interest" description="Disordered" evidence="2">
    <location>
        <begin position="1440"/>
        <end position="1473"/>
    </location>
</feature>
<reference evidence="4" key="1">
    <citation type="submission" date="2021-02" db="EMBL/GenBank/DDBJ databases">
        <authorList>
            <person name="Nowell W R."/>
        </authorList>
    </citation>
    <scope>NUCLEOTIDE SEQUENCE</scope>
</reference>
<keyword evidence="1" id="KW-0547">Nucleotide-binding</keyword>
<keyword evidence="1" id="KW-0233">DNA recombination</keyword>
<dbReference type="Pfam" id="PF20209">
    <property type="entry name" value="DUF6570"/>
    <property type="match status" value="1"/>
</dbReference>
<name>A0A814C6B1_ADIRI</name>
<dbReference type="InterPro" id="IPR003323">
    <property type="entry name" value="OTU_dom"/>
</dbReference>
<feature type="domain" description="OTU" evidence="3">
    <location>
        <begin position="99"/>
        <end position="211"/>
    </location>
</feature>
<feature type="compositionally biased region" description="Basic and acidic residues" evidence="2">
    <location>
        <begin position="436"/>
        <end position="446"/>
    </location>
</feature>
<evidence type="ECO:0000256" key="1">
    <source>
        <dbReference type="RuleBase" id="RU363044"/>
    </source>
</evidence>
<dbReference type="InterPro" id="IPR051055">
    <property type="entry name" value="PIF1_helicase"/>
</dbReference>
<evidence type="ECO:0000256" key="2">
    <source>
        <dbReference type="SAM" id="MobiDB-lite"/>
    </source>
</evidence>
<keyword evidence="5" id="KW-1185">Reference proteome</keyword>
<dbReference type="GO" id="GO:0016787">
    <property type="term" value="F:hydrolase activity"/>
    <property type="evidence" value="ECO:0007669"/>
    <property type="project" value="UniProtKB-KW"/>
</dbReference>
<keyword evidence="1" id="KW-0227">DNA damage</keyword>
<protein>
    <recommendedName>
        <fullName evidence="1">ATP-dependent DNA helicase</fullName>
        <ecNumber evidence="1">5.6.2.3</ecNumber>
    </recommendedName>
</protein>
<gene>
    <name evidence="4" type="ORF">XAT740_LOCUS9932</name>
</gene>
<dbReference type="Pfam" id="PF14214">
    <property type="entry name" value="Helitron_like_N"/>
    <property type="match status" value="1"/>
</dbReference>
<dbReference type="Gene3D" id="3.90.70.80">
    <property type="match status" value="1"/>
</dbReference>
<dbReference type="PANTHER" id="PTHR47642">
    <property type="entry name" value="ATP-DEPENDENT DNA HELICASE"/>
    <property type="match status" value="1"/>
</dbReference>
<comment type="similarity">
    <text evidence="1">Belongs to the helicase family.</text>
</comment>
<dbReference type="GO" id="GO:0006281">
    <property type="term" value="P:DNA repair"/>
    <property type="evidence" value="ECO:0007669"/>
    <property type="project" value="UniProtKB-KW"/>
</dbReference>
<dbReference type="EMBL" id="CAJNOR010000520">
    <property type="protein sequence ID" value="CAF0937576.1"/>
    <property type="molecule type" value="Genomic_DNA"/>
</dbReference>
<dbReference type="GO" id="GO:0006310">
    <property type="term" value="P:DNA recombination"/>
    <property type="evidence" value="ECO:0007669"/>
    <property type="project" value="UniProtKB-KW"/>
</dbReference>
<dbReference type="InterPro" id="IPR027417">
    <property type="entry name" value="P-loop_NTPase"/>
</dbReference>
<evidence type="ECO:0000313" key="4">
    <source>
        <dbReference type="EMBL" id="CAF0937576.1"/>
    </source>
</evidence>
<dbReference type="Gene3D" id="3.40.50.300">
    <property type="entry name" value="P-loop containing nucleotide triphosphate hydrolases"/>
    <property type="match status" value="2"/>
</dbReference>
<feature type="region of interest" description="Disordered" evidence="2">
    <location>
        <begin position="1526"/>
        <end position="1550"/>
    </location>
</feature>
<dbReference type="Pfam" id="PF05970">
    <property type="entry name" value="PIF1"/>
    <property type="match status" value="1"/>
</dbReference>
<keyword evidence="1" id="KW-0347">Helicase</keyword>
<feature type="compositionally biased region" description="Acidic residues" evidence="2">
    <location>
        <begin position="1449"/>
        <end position="1468"/>
    </location>
</feature>